<sequence length="70" mass="8292">MVKQDPFIRQLVGPVERELAQKWKLNLKLKTIRDIANERHEVAHDPIKTDIPRAFQRTLSQNKSIPRHKI</sequence>
<gene>
    <name evidence="1" type="ORF">QYT958_LOCUS22732</name>
</gene>
<dbReference type="Proteomes" id="UP000663848">
    <property type="component" value="Unassembled WGS sequence"/>
</dbReference>
<proteinExistence type="predicted"/>
<name>A0A821N8F8_9BILA</name>
<accession>A0A821N8F8</accession>
<protein>
    <submittedName>
        <fullName evidence="1">Uncharacterized protein</fullName>
    </submittedName>
</protein>
<organism evidence="1 2">
    <name type="scientific">Rotaria socialis</name>
    <dbReference type="NCBI Taxonomy" id="392032"/>
    <lineage>
        <taxon>Eukaryota</taxon>
        <taxon>Metazoa</taxon>
        <taxon>Spiralia</taxon>
        <taxon>Gnathifera</taxon>
        <taxon>Rotifera</taxon>
        <taxon>Eurotatoria</taxon>
        <taxon>Bdelloidea</taxon>
        <taxon>Philodinida</taxon>
        <taxon>Philodinidae</taxon>
        <taxon>Rotaria</taxon>
    </lineage>
</organism>
<evidence type="ECO:0000313" key="2">
    <source>
        <dbReference type="Proteomes" id="UP000663848"/>
    </source>
</evidence>
<dbReference type="AlphaFoldDB" id="A0A821N8F8"/>
<comment type="caution">
    <text evidence="1">The sequence shown here is derived from an EMBL/GenBank/DDBJ whole genome shotgun (WGS) entry which is preliminary data.</text>
</comment>
<evidence type="ECO:0000313" key="1">
    <source>
        <dbReference type="EMBL" id="CAF4781300.1"/>
    </source>
</evidence>
<reference evidence="1" key="1">
    <citation type="submission" date="2021-02" db="EMBL/GenBank/DDBJ databases">
        <authorList>
            <person name="Nowell W R."/>
        </authorList>
    </citation>
    <scope>NUCLEOTIDE SEQUENCE</scope>
</reference>
<dbReference type="EMBL" id="CAJOBR010004431">
    <property type="protein sequence ID" value="CAF4781300.1"/>
    <property type="molecule type" value="Genomic_DNA"/>
</dbReference>